<keyword evidence="2" id="KW-0732">Signal</keyword>
<keyword evidence="1" id="KW-1133">Transmembrane helix</keyword>
<protein>
    <submittedName>
        <fullName evidence="3">Uncharacterized protein</fullName>
    </submittedName>
</protein>
<evidence type="ECO:0000256" key="2">
    <source>
        <dbReference type="SAM" id="SignalP"/>
    </source>
</evidence>
<sequence>MSTMTTLRHFMAAILVSAGLFLAPVSTYAAEDSAARDIHPAIAQADAQREKEAKRKRYLLLFPAAVIAITAGLIIITRRR</sequence>
<feature type="chain" id="PRO_5001910279" evidence="2">
    <location>
        <begin position="30"/>
        <end position="80"/>
    </location>
</feature>
<keyword evidence="4" id="KW-1185">Reference proteome</keyword>
<dbReference type="EMBL" id="ARXV01000010">
    <property type="protein sequence ID" value="KGD64272.1"/>
    <property type="molecule type" value="Genomic_DNA"/>
</dbReference>
<evidence type="ECO:0000313" key="3">
    <source>
        <dbReference type="EMBL" id="KGD64272.1"/>
    </source>
</evidence>
<gene>
    <name evidence="3" type="ORF">Y5S_02574</name>
</gene>
<dbReference type="AlphaFoldDB" id="A0A095SI76"/>
<keyword evidence="1" id="KW-0472">Membrane</keyword>
<dbReference type="PATRIC" id="fig|1177154.3.peg.2611"/>
<accession>A0A095SI76</accession>
<feature type="signal peptide" evidence="2">
    <location>
        <begin position="1"/>
        <end position="29"/>
    </location>
</feature>
<dbReference type="Proteomes" id="UP000029444">
    <property type="component" value="Unassembled WGS sequence"/>
</dbReference>
<organism evidence="3 4">
    <name type="scientific">Alcanivorax nanhaiticus</name>
    <dbReference type="NCBI Taxonomy" id="1177154"/>
    <lineage>
        <taxon>Bacteria</taxon>
        <taxon>Pseudomonadati</taxon>
        <taxon>Pseudomonadota</taxon>
        <taxon>Gammaproteobacteria</taxon>
        <taxon>Oceanospirillales</taxon>
        <taxon>Alcanivoracaceae</taxon>
        <taxon>Alcanivorax</taxon>
    </lineage>
</organism>
<keyword evidence="1" id="KW-0812">Transmembrane</keyword>
<dbReference type="RefSeq" id="WP_231552689.1">
    <property type="nucleotide sequence ID" value="NZ_ARXV01000010.1"/>
</dbReference>
<feature type="transmembrane region" description="Helical" evidence="1">
    <location>
        <begin position="58"/>
        <end position="76"/>
    </location>
</feature>
<evidence type="ECO:0000313" key="4">
    <source>
        <dbReference type="Proteomes" id="UP000029444"/>
    </source>
</evidence>
<proteinExistence type="predicted"/>
<comment type="caution">
    <text evidence="3">The sequence shown here is derived from an EMBL/GenBank/DDBJ whole genome shotgun (WGS) entry which is preliminary data.</text>
</comment>
<reference evidence="3 4" key="1">
    <citation type="submission" date="2012-09" db="EMBL/GenBank/DDBJ databases">
        <title>Genome Sequence of alkane-degrading Bacterium Alcanivorax sp. 19-m-6.</title>
        <authorList>
            <person name="Lai Q."/>
            <person name="Shao Z."/>
        </authorList>
    </citation>
    <scope>NUCLEOTIDE SEQUENCE [LARGE SCALE GENOMIC DNA]</scope>
    <source>
        <strain evidence="3 4">19-m-6</strain>
    </source>
</reference>
<name>A0A095SI76_9GAMM</name>
<evidence type="ECO:0000256" key="1">
    <source>
        <dbReference type="SAM" id="Phobius"/>
    </source>
</evidence>